<dbReference type="AlphaFoldDB" id="A0A7S4LN21"/>
<protein>
    <recommendedName>
        <fullName evidence="3">RNA polymerase-associated protein LEO1</fullName>
    </recommendedName>
</protein>
<dbReference type="Pfam" id="PF04004">
    <property type="entry name" value="Leo1"/>
    <property type="match status" value="1"/>
</dbReference>
<accession>A0A7S4LN21</accession>
<proteinExistence type="predicted"/>
<organism evidence="2">
    <name type="scientific">Eutreptiella gymnastica</name>
    <dbReference type="NCBI Taxonomy" id="73025"/>
    <lineage>
        <taxon>Eukaryota</taxon>
        <taxon>Discoba</taxon>
        <taxon>Euglenozoa</taxon>
        <taxon>Euglenida</taxon>
        <taxon>Spirocuta</taxon>
        <taxon>Euglenophyceae</taxon>
        <taxon>Eutreptiales</taxon>
        <taxon>Eutreptiaceae</taxon>
        <taxon>Eutreptiella</taxon>
    </lineage>
</organism>
<feature type="compositionally biased region" description="Basic and acidic residues" evidence="1">
    <location>
        <begin position="87"/>
        <end position="99"/>
    </location>
</feature>
<dbReference type="InterPro" id="IPR007149">
    <property type="entry name" value="Leo1"/>
</dbReference>
<feature type="compositionally biased region" description="Basic and acidic residues" evidence="1">
    <location>
        <begin position="45"/>
        <end position="76"/>
    </location>
</feature>
<dbReference type="PANTHER" id="PTHR23146">
    <property type="entry name" value="LEO1 PROTEIN"/>
    <property type="match status" value="1"/>
</dbReference>
<evidence type="ECO:0000256" key="1">
    <source>
        <dbReference type="SAM" id="MobiDB-lite"/>
    </source>
</evidence>
<dbReference type="GO" id="GO:1990269">
    <property type="term" value="F:RNA polymerase II C-terminal domain phosphoserine binding"/>
    <property type="evidence" value="ECO:0007669"/>
    <property type="project" value="TreeGrafter"/>
</dbReference>
<dbReference type="PANTHER" id="PTHR23146:SF0">
    <property type="entry name" value="RNA POLYMERASE-ASSOCIATED PROTEIN LEO1"/>
    <property type="match status" value="1"/>
</dbReference>
<dbReference type="EMBL" id="HBJA01149247">
    <property type="protein sequence ID" value="CAE0840324.1"/>
    <property type="molecule type" value="Transcribed_RNA"/>
</dbReference>
<feature type="region of interest" description="Disordered" evidence="1">
    <location>
        <begin position="420"/>
        <end position="482"/>
    </location>
</feature>
<reference evidence="2" key="1">
    <citation type="submission" date="2021-01" db="EMBL/GenBank/DDBJ databases">
        <authorList>
            <person name="Corre E."/>
            <person name="Pelletier E."/>
            <person name="Niang G."/>
            <person name="Scheremetjew M."/>
            <person name="Finn R."/>
            <person name="Kale V."/>
            <person name="Holt S."/>
            <person name="Cochrane G."/>
            <person name="Meng A."/>
            <person name="Brown T."/>
            <person name="Cohen L."/>
        </authorList>
    </citation>
    <scope>NUCLEOTIDE SEQUENCE</scope>
    <source>
        <strain evidence="2">CCMP1594</strain>
    </source>
</reference>
<name>A0A7S4LN21_9EUGL</name>
<dbReference type="GO" id="GO:0016593">
    <property type="term" value="C:Cdc73/Paf1 complex"/>
    <property type="evidence" value="ECO:0007669"/>
    <property type="project" value="InterPro"/>
</dbReference>
<evidence type="ECO:0000313" key="2">
    <source>
        <dbReference type="EMBL" id="CAE0840324.1"/>
    </source>
</evidence>
<sequence>MVPGHESEGAETPTENCEQPSNAGESDEGGDVPTEQDNLVEETFNDAHETLENPEETIERATEEEAFESRAEKREETFEDGSAQARYPDEPETTPKHGEDDEEEDFDALAAFEAAEAAEKEAQREHAPRPEQHGVDESRLPLDGGDEDPHWEAIFGDDEAQEIPGEGEAEKDLTYAAIFGDAAEDEDALEQDVDVLDVEPGAHASQGLSFEQLFGEEEMHRDSSSRPVDDVDLRMASKLAEIRIPRIPKLPEAEKKKLYYVKIPQALHFEERPYDPSNLAKELERNHDRVITPDNVVRWRHMGDSGEEQVQSNARIVQWDNGDMHLFVGREVYDISKHSLGQDNNYLFARSLDGTHIFQHKFQSSMRIRTTLSKNSNVGNLVGKKIKSSFNKKIMGRELKMGLTDEIGQAPMHSKDLQKLQRKRDRVMRDSEPGAVVGVGENNAADDDEEEERVERLRKVKRTGGVEAVRRPRPDDDNLSEL</sequence>
<dbReference type="GO" id="GO:0032968">
    <property type="term" value="P:positive regulation of transcription elongation by RNA polymerase II"/>
    <property type="evidence" value="ECO:0007669"/>
    <property type="project" value="TreeGrafter"/>
</dbReference>
<feature type="region of interest" description="Disordered" evidence="1">
    <location>
        <begin position="1"/>
        <end position="152"/>
    </location>
</feature>
<feature type="compositionally biased region" description="Polar residues" evidence="1">
    <location>
        <begin position="13"/>
        <end position="24"/>
    </location>
</feature>
<gene>
    <name evidence="2" type="ORF">EGYM00163_LOCUS51288</name>
</gene>
<feature type="compositionally biased region" description="Basic and acidic residues" evidence="1">
    <location>
        <begin position="117"/>
        <end position="140"/>
    </location>
</feature>
<evidence type="ECO:0008006" key="3">
    <source>
        <dbReference type="Google" id="ProtNLM"/>
    </source>
</evidence>
<dbReference type="GO" id="GO:0006368">
    <property type="term" value="P:transcription elongation by RNA polymerase II"/>
    <property type="evidence" value="ECO:0007669"/>
    <property type="project" value="InterPro"/>
</dbReference>